<dbReference type="PANTHER" id="PTHR21294">
    <property type="entry name" value="ELECTRON TRANSFER FLAVOPROTEIN BETA-SUBUNIT"/>
    <property type="match status" value="1"/>
</dbReference>
<dbReference type="SUPFAM" id="SSF52402">
    <property type="entry name" value="Adenine nucleotide alpha hydrolases-like"/>
    <property type="match status" value="1"/>
</dbReference>
<dbReference type="CDD" id="cd01714">
    <property type="entry name" value="ETF_beta"/>
    <property type="match status" value="1"/>
</dbReference>
<reference evidence="8 9" key="2">
    <citation type="submission" date="2024-10" db="EMBL/GenBank/DDBJ databases">
        <authorList>
            <person name="Ryan C."/>
        </authorList>
    </citation>
    <scope>NUCLEOTIDE SEQUENCE [LARGE SCALE GENOMIC DNA]</scope>
</reference>
<keyword evidence="4 6" id="KW-0813">Transport</keyword>
<evidence type="ECO:0000256" key="1">
    <source>
        <dbReference type="ARBA" id="ARBA00001974"/>
    </source>
</evidence>
<dbReference type="Gene3D" id="3.40.50.620">
    <property type="entry name" value="HUPs"/>
    <property type="match status" value="1"/>
</dbReference>
<evidence type="ECO:0000256" key="3">
    <source>
        <dbReference type="ARBA" id="ARBA00007557"/>
    </source>
</evidence>
<dbReference type="Proteomes" id="UP001497457">
    <property type="component" value="Chromosome 30rd"/>
</dbReference>
<evidence type="ECO:0000313" key="8">
    <source>
        <dbReference type="EMBL" id="CAL5028568.1"/>
    </source>
</evidence>
<dbReference type="FunFam" id="3.40.50.620:FF:000011">
    <property type="entry name" value="Electron transfer flavoprotein subunit beta"/>
    <property type="match status" value="1"/>
</dbReference>
<accession>A0ABC9CZV8</accession>
<sequence>MRMTAESEIVRDSNPQLLASKLISSTHRPALRLCLLPASREEEEDSAAAAADMKILVAVKRVVDYAVKVRVRPDRTGVETANVKMSMNPFCEIAVEEALRLREAGAASEVVAATIGPAQSADTLRTALAMGADRAVHVLHDPDPARPLLPLAVAKILRAVALQEKPGLVILGKQAIDDDCNQTGQMLAGLLQWPQGTFASKVLLDKEKQKATVEREVDGGIETICLDLPAVITTDLRLNQPRYATLPNIMKAKSKVIKKVTPEELNVDIRSDMEVIEVNEPPKRKAGVILSSVDELLDKLKNEARVL</sequence>
<evidence type="ECO:0000259" key="7">
    <source>
        <dbReference type="SMART" id="SM00893"/>
    </source>
</evidence>
<dbReference type="InterPro" id="IPR014729">
    <property type="entry name" value="Rossmann-like_a/b/a_fold"/>
</dbReference>
<dbReference type="GO" id="GO:0046395">
    <property type="term" value="P:carboxylic acid catabolic process"/>
    <property type="evidence" value="ECO:0007669"/>
    <property type="project" value="UniProtKB-ARBA"/>
</dbReference>
<evidence type="ECO:0000256" key="6">
    <source>
        <dbReference type="PIRNR" id="PIRNR000090"/>
    </source>
</evidence>
<dbReference type="PANTHER" id="PTHR21294:SF8">
    <property type="entry name" value="ELECTRON TRANSFER FLAVOPROTEIN SUBUNIT BETA"/>
    <property type="match status" value="1"/>
</dbReference>
<keyword evidence="6" id="KW-0496">Mitochondrion</keyword>
<gene>
    <name evidence="8" type="ORF">URODEC1_LOCUS79941</name>
</gene>
<evidence type="ECO:0000313" key="9">
    <source>
        <dbReference type="Proteomes" id="UP001497457"/>
    </source>
</evidence>
<protein>
    <recommendedName>
        <fullName evidence="6">Electron transfer flavoprotein subunit beta</fullName>
        <shortName evidence="6">Beta-ETF</shortName>
    </recommendedName>
</protein>
<dbReference type="EMBL" id="OZ075140">
    <property type="protein sequence ID" value="CAL5028568.1"/>
    <property type="molecule type" value="Genomic_DNA"/>
</dbReference>
<keyword evidence="5 6" id="KW-0249">Electron transport</keyword>
<name>A0ABC9CZV8_9POAL</name>
<comment type="cofactor">
    <cofactor evidence="1">
        <name>FAD</name>
        <dbReference type="ChEBI" id="CHEBI:57692"/>
    </cofactor>
</comment>
<feature type="domain" description="Electron transfer flavoprotein alpha/beta-subunit N-terminal" evidence="7">
    <location>
        <begin position="75"/>
        <end position="269"/>
    </location>
</feature>
<dbReference type="InterPro" id="IPR033948">
    <property type="entry name" value="ETF_beta_N"/>
</dbReference>
<comment type="subcellular location">
    <subcellularLocation>
        <location evidence="2 6">Mitochondrion matrix</location>
    </subcellularLocation>
</comment>
<evidence type="ECO:0000256" key="5">
    <source>
        <dbReference type="ARBA" id="ARBA00022982"/>
    </source>
</evidence>
<dbReference type="Pfam" id="PF01012">
    <property type="entry name" value="ETF"/>
    <property type="match status" value="1"/>
</dbReference>
<dbReference type="GO" id="GO:0005759">
    <property type="term" value="C:mitochondrial matrix"/>
    <property type="evidence" value="ECO:0007669"/>
    <property type="project" value="UniProtKB-SubCell"/>
</dbReference>
<dbReference type="AlphaFoldDB" id="A0ABC9CZV8"/>
<comment type="similarity">
    <text evidence="3 6">Belongs to the ETF beta-subunit/FixA family.</text>
</comment>
<reference evidence="9" key="1">
    <citation type="submission" date="2024-06" db="EMBL/GenBank/DDBJ databases">
        <authorList>
            <person name="Ryan C."/>
        </authorList>
    </citation>
    <scope>NUCLEOTIDE SEQUENCE [LARGE SCALE GENOMIC DNA]</scope>
</reference>
<dbReference type="SMART" id="SM00893">
    <property type="entry name" value="ETF"/>
    <property type="match status" value="1"/>
</dbReference>
<comment type="subunit">
    <text evidence="6">Heterodimer of an alpha and a beta subunit.</text>
</comment>
<dbReference type="PIRSF" id="PIRSF000090">
    <property type="entry name" value="Beta-ETF"/>
    <property type="match status" value="1"/>
</dbReference>
<evidence type="ECO:0000256" key="4">
    <source>
        <dbReference type="ARBA" id="ARBA00022448"/>
    </source>
</evidence>
<organism evidence="8 9">
    <name type="scientific">Urochloa decumbens</name>
    <dbReference type="NCBI Taxonomy" id="240449"/>
    <lineage>
        <taxon>Eukaryota</taxon>
        <taxon>Viridiplantae</taxon>
        <taxon>Streptophyta</taxon>
        <taxon>Embryophyta</taxon>
        <taxon>Tracheophyta</taxon>
        <taxon>Spermatophyta</taxon>
        <taxon>Magnoliopsida</taxon>
        <taxon>Liliopsida</taxon>
        <taxon>Poales</taxon>
        <taxon>Poaceae</taxon>
        <taxon>PACMAD clade</taxon>
        <taxon>Panicoideae</taxon>
        <taxon>Panicodae</taxon>
        <taxon>Paniceae</taxon>
        <taxon>Melinidinae</taxon>
        <taxon>Urochloa</taxon>
    </lineage>
</organism>
<dbReference type="InterPro" id="IPR000049">
    <property type="entry name" value="ET-Flavoprotein_bsu_CS"/>
</dbReference>
<dbReference type="InterPro" id="IPR012255">
    <property type="entry name" value="ETF_b"/>
</dbReference>
<evidence type="ECO:0000256" key="2">
    <source>
        <dbReference type="ARBA" id="ARBA00004305"/>
    </source>
</evidence>
<dbReference type="PROSITE" id="PS01065">
    <property type="entry name" value="ETF_BETA"/>
    <property type="match status" value="1"/>
</dbReference>
<proteinExistence type="inferred from homology"/>
<dbReference type="InterPro" id="IPR014730">
    <property type="entry name" value="ETF_a/b_N"/>
</dbReference>
<comment type="function">
    <text evidence="6">The electron transfer flavoprotein serves as a specific electron acceptor for several dehydrogenases, including five acyl-CoA dehydrogenases, glutaryl-CoA and sarcosine dehydrogenase. It transfers the electrons to the main mitochondrial respiratory chain via ETF-ubiquinone oxidoreductase (ETF dehydrogenase).</text>
</comment>
<keyword evidence="9" id="KW-1185">Reference proteome</keyword>